<protein>
    <submittedName>
        <fullName evidence="1">Uncharacterized protein</fullName>
    </submittedName>
</protein>
<comment type="caution">
    <text evidence="1">The sequence shown here is derived from an EMBL/GenBank/DDBJ whole genome shotgun (WGS) entry which is preliminary data.</text>
</comment>
<organism evidence="1 2">
    <name type="scientific">Rotaria magnacalcarata</name>
    <dbReference type="NCBI Taxonomy" id="392030"/>
    <lineage>
        <taxon>Eukaryota</taxon>
        <taxon>Metazoa</taxon>
        <taxon>Spiralia</taxon>
        <taxon>Gnathifera</taxon>
        <taxon>Rotifera</taxon>
        <taxon>Eurotatoria</taxon>
        <taxon>Bdelloidea</taxon>
        <taxon>Philodinida</taxon>
        <taxon>Philodinidae</taxon>
        <taxon>Rotaria</taxon>
    </lineage>
</organism>
<dbReference type="Proteomes" id="UP000663866">
    <property type="component" value="Unassembled WGS sequence"/>
</dbReference>
<evidence type="ECO:0000313" key="2">
    <source>
        <dbReference type="Proteomes" id="UP000663866"/>
    </source>
</evidence>
<gene>
    <name evidence="1" type="ORF">OVN521_LOCUS46860</name>
</gene>
<accession>A0A821FK83</accession>
<reference evidence="1" key="1">
    <citation type="submission" date="2021-02" db="EMBL/GenBank/DDBJ databases">
        <authorList>
            <person name="Nowell W R."/>
        </authorList>
    </citation>
    <scope>NUCLEOTIDE SEQUENCE</scope>
</reference>
<dbReference type="EMBL" id="CAJOBG010087376">
    <property type="protein sequence ID" value="CAF4652935.1"/>
    <property type="molecule type" value="Genomic_DNA"/>
</dbReference>
<dbReference type="AlphaFoldDB" id="A0A821FK83"/>
<proteinExistence type="predicted"/>
<evidence type="ECO:0000313" key="1">
    <source>
        <dbReference type="EMBL" id="CAF4652935.1"/>
    </source>
</evidence>
<keyword evidence="2" id="KW-1185">Reference proteome</keyword>
<feature type="non-terminal residue" evidence="1">
    <location>
        <position position="39"/>
    </location>
</feature>
<sequence>MTLSRLRQWIGEHRWQQDVFACLCIQNGTNAEIELMSPE</sequence>
<name>A0A821FK83_9BILA</name>